<dbReference type="VEuPathDB" id="MicrosporidiaDB:EDEG_00270"/>
<sequence>MKLILILTKKRKQKIVRKVKNMSYKKKDVDLSKISSNINKSAINNEIMHNDIETIKKDDNNEKEMTEDEKNTSNIVDCKKELKDFKKKAKKSNMMKSDIDRNEMHKEDEVADLALIPEQNFIFHENARVNKKRFKEQSIKELPQSINKTIEINVIDKNRPKSTQQNNSRCKKHKIPEQSIKKQIYIKDQAMLVNRSCSDISQSNFKDTYASNKNYETVPKEFRREIEKKMDGENSSLVENVDDLVSLEGRRNSLKYNIKDGLNIVDHQIEQNEPSRNWNILEYKSAEVTSSKINTNNIKNNNTSDNEINLECKNDILDSNIKNDIKEIVDNTIFCNSTISKTIVNNMNNITTMKGEKSSFKMQKEVKDARRRFKKRNHINNIKITPRLLISYLCTKNLNEKILLECCKYIDQIEFTDDFINDINCDIENFDIERKNIDNNILTNMDSGTCFSDYSDVLESIKQNINKNINPLLNSFFLIKHKQCLSFLDNILDSFKIQSNFILPKIIDRMYYIINCEDVYLCEKVFHKTFSIILKNKNQHNILKFNIDKPNDSINNGCDDFTNNNTDHNNNNNINERLIFTKEVKEIQLKILLLYSKICINIHEKVFKVLILNNDDILDFKYQKIPFNIYIILFLFYNIVTKDNVKEIVSLINSFTDNFDNQIIPFCNENYDNILCRVFYDCYIFISENKDVENVLKQNIIDFNIKSTIPTDPEKNILNHISNTMNNKPNCNNNINTNTEANIKNTNNIINNTNTSINDINNKMLMEKYGEIIAIQKNSILNNKKTIKRRKKGKKNSMSLDVRNMYKKKLKSSQEYKKKRIKGKISGNEENSDRLLKHRKIMIKLSKSTDVENNINTISKENKITNIISNNNEKTYMNKFIDDKQFKRYSDTINDLNTSFINSKKKSRVFTPVNASSGNINVCQNKTEIINAENIGLVSRPHIENKIEACIFIYTTVLGVTHIEFLRRIYFNIFNSIQKRDFSGLKSLRKFNILILDDKEKANLIFCLVNILKNINSIKSTNTQKNINNDEYDNNKTDKKKDHKKKVR</sequence>
<reference evidence="2 3" key="1">
    <citation type="submission" date="2011-08" db="EMBL/GenBank/DDBJ databases">
        <authorList>
            <person name="Liu Z.J."/>
            <person name="Shi F.L."/>
            <person name="Lu J.Q."/>
            <person name="Li M."/>
            <person name="Wang Z.L."/>
        </authorList>
    </citation>
    <scope>NUCLEOTIDE SEQUENCE [LARGE SCALE GENOMIC DNA]</scope>
    <source>
        <strain evidence="2 3">USNM 41457</strain>
    </source>
</reference>
<evidence type="ECO:0000256" key="1">
    <source>
        <dbReference type="SAM" id="MobiDB-lite"/>
    </source>
</evidence>
<dbReference type="InParanoid" id="J9D471"/>
<protein>
    <submittedName>
        <fullName evidence="2">Uncharacterized protein</fullName>
    </submittedName>
</protein>
<dbReference type="Proteomes" id="UP000003163">
    <property type="component" value="Unassembled WGS sequence"/>
</dbReference>
<dbReference type="AlphaFoldDB" id="J9D471"/>
<dbReference type="EMBL" id="AFBI03000003">
    <property type="protein sequence ID" value="EJW02576.1"/>
    <property type="molecule type" value="Genomic_DNA"/>
</dbReference>
<dbReference type="HOGENOM" id="CLU_291344_0_0_1"/>
<name>J9D471_EDHAE</name>
<evidence type="ECO:0000313" key="2">
    <source>
        <dbReference type="EMBL" id="EJW02576.1"/>
    </source>
</evidence>
<reference evidence="3" key="2">
    <citation type="submission" date="2015-07" db="EMBL/GenBank/DDBJ databases">
        <title>Contrasting host-pathogen interactions and genome evolution in two generalist and specialist microsporidian pathogens of mosquitoes.</title>
        <authorList>
            <consortium name="The Broad Institute Genomics Platform"/>
            <consortium name="The Broad Institute Genome Sequencing Center for Infectious Disease"/>
            <person name="Cuomo C.A."/>
            <person name="Sanscrainte N.D."/>
            <person name="Goldberg J.M."/>
            <person name="Heiman D."/>
            <person name="Young S."/>
            <person name="Zeng Q."/>
            <person name="Becnel J.J."/>
            <person name="Birren B.W."/>
        </authorList>
    </citation>
    <scope>NUCLEOTIDE SEQUENCE [LARGE SCALE GENOMIC DNA]</scope>
    <source>
        <strain evidence="3">USNM 41457</strain>
    </source>
</reference>
<gene>
    <name evidence="2" type="ORF">EDEG_00270</name>
</gene>
<accession>J9D471</accession>
<feature type="region of interest" description="Disordered" evidence="1">
    <location>
        <begin position="1024"/>
        <end position="1048"/>
    </location>
</feature>
<comment type="caution">
    <text evidence="2">The sequence shown here is derived from an EMBL/GenBank/DDBJ whole genome shotgun (WGS) entry which is preliminary data.</text>
</comment>
<evidence type="ECO:0000313" key="3">
    <source>
        <dbReference type="Proteomes" id="UP000003163"/>
    </source>
</evidence>
<keyword evidence="3" id="KW-1185">Reference proteome</keyword>
<organism evidence="2 3">
    <name type="scientific">Edhazardia aedis (strain USNM 41457)</name>
    <name type="common">Microsporidian parasite</name>
    <dbReference type="NCBI Taxonomy" id="1003232"/>
    <lineage>
        <taxon>Eukaryota</taxon>
        <taxon>Fungi</taxon>
        <taxon>Fungi incertae sedis</taxon>
        <taxon>Microsporidia</taxon>
        <taxon>Edhazardia</taxon>
    </lineage>
</organism>
<feature type="region of interest" description="Disordered" evidence="1">
    <location>
        <begin position="809"/>
        <end position="831"/>
    </location>
</feature>
<proteinExistence type="predicted"/>
<feature type="compositionally biased region" description="Basic residues" evidence="1">
    <location>
        <begin position="809"/>
        <end position="823"/>
    </location>
</feature>